<protein>
    <submittedName>
        <fullName evidence="1">Uncharacterized protein</fullName>
    </submittedName>
</protein>
<accession>A0A9E7N375</accession>
<reference evidence="1" key="1">
    <citation type="submission" date="2022-04" db="EMBL/GenBank/DDBJ databases">
        <authorList>
            <person name="Friedrich I."/>
            <person name="Schneider D."/>
            <person name="Poehlein A."/>
            <person name="Hertel R."/>
            <person name="Daniel R."/>
        </authorList>
    </citation>
    <scope>NUCLEOTIDE SEQUENCE</scope>
</reference>
<dbReference type="Proteomes" id="UP001056634">
    <property type="component" value="Segment"/>
</dbReference>
<dbReference type="EMBL" id="ON529851">
    <property type="protein sequence ID" value="UTC29019.1"/>
    <property type="molecule type" value="Genomic_DNA"/>
</dbReference>
<sequence length="88" mass="10154">MNEPLTPAEIDEGWRAEPCGCAYHPGSSTPRRIDGGMVVVNEGFRRRWCQAHTDEIMQKRDALRQRLFEAADLPTPSPMTLWLRRNRC</sequence>
<evidence type="ECO:0000313" key="2">
    <source>
        <dbReference type="Proteomes" id="UP001056634"/>
    </source>
</evidence>
<name>A0A9E7N375_9CAUD</name>
<proteinExistence type="predicted"/>
<gene>
    <name evidence="1" type="ORF">MARCHEWKA_05070</name>
</gene>
<organism evidence="1 2">
    <name type="scientific">Brevundimonas phage vB_BpoS-Marchewka</name>
    <dbReference type="NCBI Taxonomy" id="2948604"/>
    <lineage>
        <taxon>Viruses</taxon>
        <taxon>Duplodnaviria</taxon>
        <taxon>Heunggongvirae</taxon>
        <taxon>Uroviricota</taxon>
        <taxon>Caudoviricetes</taxon>
        <taxon>Jeanschmidtviridae</taxon>
        <taxon>Marchewkavirus</taxon>
        <taxon>Marchewkavirus marchewka</taxon>
    </lineage>
</organism>
<keyword evidence="2" id="KW-1185">Reference proteome</keyword>
<evidence type="ECO:0000313" key="1">
    <source>
        <dbReference type="EMBL" id="UTC29019.1"/>
    </source>
</evidence>